<dbReference type="SUPFAM" id="SSF56399">
    <property type="entry name" value="ADP-ribosylation"/>
    <property type="match status" value="1"/>
</dbReference>
<evidence type="ECO:0000313" key="3">
    <source>
        <dbReference type="EMBL" id="SNV56998.1"/>
    </source>
</evidence>
<dbReference type="RefSeq" id="WP_095085747.1">
    <property type="nucleotide sequence ID" value="NZ_BMDM01000007.1"/>
</dbReference>
<feature type="signal peptide" evidence="1">
    <location>
        <begin position="1"/>
        <end position="29"/>
    </location>
</feature>
<feature type="chain" id="PRO_5030041566" evidence="1">
    <location>
        <begin position="30"/>
        <end position="238"/>
    </location>
</feature>
<protein>
    <submittedName>
        <fullName evidence="3">Epidermal cell differentiation inhibitor</fullName>
        <ecNumber evidence="3">2.4.2.-</ecNumber>
    </submittedName>
</protein>
<sequence>MKNKIMNFVISFLLLFSLSFSFMPNISLAEVDFDQDIASARAWADNAFKLTEGLSNDEINNLKRYTGAKYDEVNTYLRENSGKGTDNKLNTFVDSITTSISKSKAPDDLVLYRRVTEQQFGLDYGDLRPTSGNFKINKDKLQEIKDKYEHQIVDHHNFMSTSLARDPHQSFGGRQAILLKIKAPKGTEIMNVSSISKYPEQLELLVNRGYKIRYNTFNIKENGGKEYVEVTVDILPKG</sequence>
<dbReference type="Proteomes" id="UP000242084">
    <property type="component" value="Chromosome 1"/>
</dbReference>
<evidence type="ECO:0000256" key="1">
    <source>
        <dbReference type="SAM" id="SignalP"/>
    </source>
</evidence>
<accession>A0A239YFI3</accession>
<proteinExistence type="predicted"/>
<dbReference type="OrthoDB" id="9765386at2"/>
<gene>
    <name evidence="3" type="ORF">SAMEA4384403_00298</name>
</gene>
<dbReference type="Pfam" id="PF03496">
    <property type="entry name" value="ADPrib_exo_Tox"/>
    <property type="match status" value="1"/>
</dbReference>
<keyword evidence="3" id="KW-0328">Glycosyltransferase</keyword>
<keyword evidence="3" id="KW-0808">Transferase</keyword>
<keyword evidence="4" id="KW-1185">Reference proteome</keyword>
<dbReference type="InterPro" id="IPR003540">
    <property type="entry name" value="ADP-ribosyltransferase"/>
</dbReference>
<organism evidence="3 4">
    <name type="scientific">Mammaliicoccus stepanovicii</name>
    <dbReference type="NCBI Taxonomy" id="643214"/>
    <lineage>
        <taxon>Bacteria</taxon>
        <taxon>Bacillati</taxon>
        <taxon>Bacillota</taxon>
        <taxon>Bacilli</taxon>
        <taxon>Bacillales</taxon>
        <taxon>Staphylococcaceae</taxon>
        <taxon>Mammaliicoccus</taxon>
    </lineage>
</organism>
<dbReference type="Gene3D" id="3.90.176.10">
    <property type="entry name" value="Toxin ADP-ribosyltransferase, Chain A, domain 1"/>
    <property type="match status" value="1"/>
</dbReference>
<dbReference type="EC" id="2.4.2.-" evidence="3"/>
<dbReference type="GO" id="GO:0005576">
    <property type="term" value="C:extracellular region"/>
    <property type="evidence" value="ECO:0007669"/>
    <property type="project" value="InterPro"/>
</dbReference>
<evidence type="ECO:0000313" key="4">
    <source>
        <dbReference type="Proteomes" id="UP000242084"/>
    </source>
</evidence>
<dbReference type="AlphaFoldDB" id="A0A239YFI3"/>
<name>A0A239YFI3_9STAP</name>
<keyword evidence="1" id="KW-0732">Signal</keyword>
<dbReference type="PROSITE" id="PS51996">
    <property type="entry name" value="TR_MART"/>
    <property type="match status" value="1"/>
</dbReference>
<feature type="domain" description="ADP ribosyltransferase" evidence="2">
    <location>
        <begin position="41"/>
        <end position="234"/>
    </location>
</feature>
<dbReference type="EMBL" id="LT906462">
    <property type="protein sequence ID" value="SNV56998.1"/>
    <property type="molecule type" value="Genomic_DNA"/>
</dbReference>
<evidence type="ECO:0000259" key="2">
    <source>
        <dbReference type="Pfam" id="PF03496"/>
    </source>
</evidence>
<dbReference type="GO" id="GO:0016757">
    <property type="term" value="F:glycosyltransferase activity"/>
    <property type="evidence" value="ECO:0007669"/>
    <property type="project" value="UniProtKB-KW"/>
</dbReference>
<dbReference type="KEGG" id="sste:SAMEA4384403_0298"/>
<reference evidence="3 4" key="1">
    <citation type="submission" date="2017-06" db="EMBL/GenBank/DDBJ databases">
        <authorList>
            <consortium name="Pathogen Informatics"/>
        </authorList>
    </citation>
    <scope>NUCLEOTIDE SEQUENCE [LARGE SCALE GENOMIC DNA]</scope>
    <source>
        <strain evidence="3 4">NCTC13839</strain>
    </source>
</reference>